<dbReference type="Gene3D" id="2.60.40.10">
    <property type="entry name" value="Immunoglobulins"/>
    <property type="match status" value="1"/>
</dbReference>
<dbReference type="Proteomes" id="UP000011560">
    <property type="component" value="Unassembled WGS sequence"/>
</dbReference>
<dbReference type="InterPro" id="IPR022409">
    <property type="entry name" value="PKD/Chitinase_dom"/>
</dbReference>
<proteinExistence type="predicted"/>
<feature type="compositionally biased region" description="Low complexity" evidence="1">
    <location>
        <begin position="1264"/>
        <end position="1280"/>
    </location>
</feature>
<evidence type="ECO:0000256" key="1">
    <source>
        <dbReference type="SAM" id="MobiDB-lite"/>
    </source>
</evidence>
<dbReference type="SMART" id="SM00089">
    <property type="entry name" value="PKD"/>
    <property type="match status" value="1"/>
</dbReference>
<feature type="compositionally biased region" description="Acidic residues" evidence="1">
    <location>
        <begin position="1706"/>
        <end position="1718"/>
    </location>
</feature>
<dbReference type="PROSITE" id="PS50093">
    <property type="entry name" value="PKD"/>
    <property type="match status" value="1"/>
</dbReference>
<feature type="compositionally biased region" description="Polar residues" evidence="1">
    <location>
        <begin position="576"/>
        <end position="586"/>
    </location>
</feature>
<dbReference type="Pfam" id="PF00092">
    <property type="entry name" value="VWA"/>
    <property type="match status" value="1"/>
</dbReference>
<dbReference type="SMART" id="SM00564">
    <property type="entry name" value="PQQ"/>
    <property type="match status" value="5"/>
</dbReference>
<feature type="region of interest" description="Disordered" evidence="1">
    <location>
        <begin position="35"/>
        <end position="78"/>
    </location>
</feature>
<feature type="compositionally biased region" description="Polar residues" evidence="1">
    <location>
        <begin position="49"/>
        <end position="64"/>
    </location>
</feature>
<feature type="region of interest" description="Disordered" evidence="1">
    <location>
        <begin position="1697"/>
        <end position="1725"/>
    </location>
</feature>
<keyword evidence="5" id="KW-1185">Reference proteome</keyword>
<dbReference type="InterPro" id="IPR035986">
    <property type="entry name" value="PKD_dom_sf"/>
</dbReference>
<dbReference type="InterPro" id="IPR036465">
    <property type="entry name" value="vWFA_dom_sf"/>
</dbReference>
<evidence type="ECO:0000259" key="3">
    <source>
        <dbReference type="PROSITE" id="PS50234"/>
    </source>
</evidence>
<dbReference type="SUPFAM" id="SSF53300">
    <property type="entry name" value="vWA-like"/>
    <property type="match status" value="1"/>
</dbReference>
<accession>M0BE61</accession>
<comment type="caution">
    <text evidence="4">The sequence shown here is derived from an EMBL/GenBank/DDBJ whole genome shotgun (WGS) entry which is preliminary data.</text>
</comment>
<dbReference type="Pfam" id="PF00801">
    <property type="entry name" value="PKD"/>
    <property type="match status" value="1"/>
</dbReference>
<feature type="compositionally biased region" description="Polar residues" evidence="1">
    <location>
        <begin position="558"/>
        <end position="568"/>
    </location>
</feature>
<feature type="compositionally biased region" description="Low complexity" evidence="1">
    <location>
        <begin position="542"/>
        <end position="551"/>
    </location>
</feature>
<dbReference type="Gene3D" id="2.130.10.10">
    <property type="entry name" value="YVTN repeat-like/Quinoprotein amine dehydrogenase"/>
    <property type="match status" value="1"/>
</dbReference>
<dbReference type="InterPro" id="IPR053180">
    <property type="entry name" value="Ca-binding_acidic-repeat"/>
</dbReference>
<dbReference type="PROSITE" id="PS50234">
    <property type="entry name" value="VWFA"/>
    <property type="match status" value="1"/>
</dbReference>
<protein>
    <submittedName>
        <fullName evidence="4">Calcium-binding protein-like protein</fullName>
    </submittedName>
</protein>
<feature type="domain" description="VWFA" evidence="3">
    <location>
        <begin position="1429"/>
        <end position="1594"/>
    </location>
</feature>
<dbReference type="InterPro" id="IPR002372">
    <property type="entry name" value="PQQ_rpt_dom"/>
</dbReference>
<dbReference type="SUPFAM" id="SSF50998">
    <property type="entry name" value="Quinoprotein alcohol dehydrogenase-like"/>
    <property type="match status" value="1"/>
</dbReference>
<organism evidence="4 5">
    <name type="scientific">Halovivax asiaticus JCM 14624</name>
    <dbReference type="NCBI Taxonomy" id="1227490"/>
    <lineage>
        <taxon>Archaea</taxon>
        <taxon>Methanobacteriati</taxon>
        <taxon>Methanobacteriota</taxon>
        <taxon>Stenosarchaea group</taxon>
        <taxon>Halobacteria</taxon>
        <taxon>Halobacteriales</taxon>
        <taxon>Natrialbaceae</taxon>
        <taxon>Halovivax</taxon>
    </lineage>
</organism>
<feature type="domain" description="PKD" evidence="2">
    <location>
        <begin position="893"/>
        <end position="947"/>
    </location>
</feature>
<evidence type="ECO:0000313" key="5">
    <source>
        <dbReference type="Proteomes" id="UP000011560"/>
    </source>
</evidence>
<dbReference type="PANTHER" id="PTHR37467">
    <property type="entry name" value="EXPORTED CALCIUM-BINDING GLYCOPROTEIN-RELATED"/>
    <property type="match status" value="1"/>
</dbReference>
<name>M0BE61_9EURY</name>
<feature type="compositionally biased region" description="Acidic residues" evidence="1">
    <location>
        <begin position="1249"/>
        <end position="1263"/>
    </location>
</feature>
<reference evidence="4 5" key="1">
    <citation type="journal article" date="2014" name="PLoS Genet.">
        <title>Phylogenetically driven sequencing of extremely halophilic archaea reveals strategies for static and dynamic osmo-response.</title>
        <authorList>
            <person name="Becker E.A."/>
            <person name="Seitzer P.M."/>
            <person name="Tritt A."/>
            <person name="Larsen D."/>
            <person name="Krusor M."/>
            <person name="Yao A.I."/>
            <person name="Wu D."/>
            <person name="Madern D."/>
            <person name="Eisen J.A."/>
            <person name="Darling A.E."/>
            <person name="Facciotti M.T."/>
        </authorList>
    </citation>
    <scope>NUCLEOTIDE SEQUENCE [LARGE SCALE GENOMIC DNA]</scope>
    <source>
        <strain evidence="4 5">JCM 14624</strain>
    </source>
</reference>
<evidence type="ECO:0000259" key="2">
    <source>
        <dbReference type="PROSITE" id="PS50093"/>
    </source>
</evidence>
<dbReference type="InterPro" id="IPR015943">
    <property type="entry name" value="WD40/YVTN_repeat-like_dom_sf"/>
</dbReference>
<dbReference type="CDD" id="cd00146">
    <property type="entry name" value="PKD"/>
    <property type="match status" value="1"/>
</dbReference>
<dbReference type="InterPro" id="IPR002035">
    <property type="entry name" value="VWF_A"/>
</dbReference>
<gene>
    <name evidence="4" type="ORF">C479_14603</name>
</gene>
<dbReference type="InterPro" id="IPR000601">
    <property type="entry name" value="PKD_dom"/>
</dbReference>
<dbReference type="Gene3D" id="3.40.50.410">
    <property type="entry name" value="von Willebrand factor, type A domain"/>
    <property type="match status" value="1"/>
</dbReference>
<sequence>MMVSRRHVVAIVFSVLLITWPIGSVWAADSPYATNQPEPELTGNWEQGPDTNSIGMRNPASTDYSAAGENGSASDDATGVTVNWSDPSLDARNVSFTTFPLDGDHELPSAGPTVRIQRADGGQTDGATVSIPIDESVPASAFDSLAVYFWNGGGVGGWQPLQTDIDETDRLARATAPSLGFVTVMNRTAWEDATRIERPEPIDREQAAGVYVGTDNGTVGKLDPETGTVTWERRIDDAGETELTADPDGALYSGVTGVGTIHQLDWFDGATVTEIPFAPGLTSLSTTRADGVIAAADVPAGGNITAVDAANGYRPWTVSFFTEQGPDYRVDDVAHGHNGSVYVGLYLDGRESGAEFARVSAPDGPTEGGSFEPDWKRTIEPRQVTDIEQGPSGGLFVATERGVRKVDPQDGSDLWTTAVEGGASELAIDADGNVFVAERGTSVTAPSLLRFDPATGDEMEQIDVPVDRRTAVVGLETLADGTIYVGTNRTSDGTIGGDQPTVTGLTVDGQSLDRGSIVGEQPSVSDEVTGTRVDTGDDTVDDSTVAGDVATGEGKTALTDSTLVQSPASDRLGADSSHSSNSSLMATASNEVSISAQDQSLTPEDNLSLQFSAASSRSVTIGLKATGGQELLSQPATAETYPQVFRISNLQPGEYVGTIEDGNGATDTTGTITVTTSGGDNPTGPSVSIAALETNLVPGDDLTLEFSADQQRDATIVLETASGQQLLSKAVTAGSTSQQLTIQDMQAGEYVAHIEADGADLAASTQTIVVDSGGGGDDPPPADDLTASAPPNEFTTDEPLAIQLETGAARDVTLTVDATGGGTVYETSLSLSAGTTTFNLNGVPEGEYVVAVTAADTGATVTTEPITVERLVGGTTYTPSKPVVDEPVSFAAFVNEPGNDDRIVEVRWDFGDGTTTTTASPSVEHVYDEPGTYEVNITVVDAFGGETELDASGHLLVEAESAGNATAGTVTALSPDGTLRWQHETDANVTSIAANDRIEPAEAVDGTTTPVWSLDVPETGRATVEALVKLDGGSAAAADVLARNSSGTIRTASTPVNGNWSRVRLNVTDFVDEEIVVTPRELDNASFAVRDVRLLTDADADGVPDYVENASFQLPFGHAPTVDLDPKAADTSGDGVRDGEQLVFWPSNGSYLDTTVRPAVAVGDPTVVDTSDAGLDDRVQANYPFLSPWLADSDGNGLIDARDDYDGDGLTNAEEVNNGTRLDLVDTDDDGLPDDEELRDYGTDPLNPDTDDDGLPDGEEIELGPDPLDPDTTGDGTLDGNESYTTTASNESVGVALELTGDGNVASGVTITEESNESITGPRVANVTASDVVHLESEREFEEAEVTIEYEANRSAENQTTNETDSLAIATYDSDAQMYVPLNSTVDAENNTVSATTPHFSTFAVFDVDEMADAWDAPRQSSYDVEPADVMFVLDESGSMTGERLSSAKVAAKRFTASLTDEELAGVTGFASSSRLVRPLTTDHAQVNASIDQLGVGGQTNTAAGLQAGVDELVANGSATRNDELILLADGGTNQGDDPVSVAETAAAKGIEINTVGLGSSIDKAELRTIAETTGGSFFHAESAEDLPDTFQRVRGALDSDDDGLPDQLEREGITLGIAGGVMNELGNDGTISTDPFDPDTDGDGLEEGEEVGEYTEISLLGGSSRTISYYKVGSIPTKVDSDSDGLTDYEEVETLDGLDPMNSDVDGDGISDNEDPEPTTPRPEAGHVWAMEFAETNDQVAEFNRRAVYGAVFGEVGVEYTGTMVKWFDSWVPPNVDFDEEDTESMAYVAGWILSGFIPVAGAVADTRDCLVFTGDAFSDATDCVFAGASIVLSSTTIAGAVSAPFTGGGGALVAGGSVALDTVQSAGKGAKIVANAIKRDLVEPGQIVRWVYHKFPISELDIDFTGKVTANLDDGQDIARVEEAAAKQQTHKILTDGGFPNEEAAALRPILSRTGATVEELQGIERNLDTFDDLGGLQKQRALAKQLVTETDEPVEAAKRLDKFDGTRLVDVDPALREGVIRALDQADTAVVNRVVDEIAALDGAAQYNALVFLGTDGSEDAIRLIDEFDQTTPQKFFSVGAEQFWRGVGKSLDNGNIGSSKIRTAVTTIDDLGGVKRLRAKDVVEDAGGTGGIEFIGDASQGTLDDYLELTIDTSGTPYPAALADDVRVGLAQGHSRNHFSANGWTQHLYPNADDSTEVVGKIATELDELDRASNVEDVVRVVEKTDGAGSGSYLVDLPSPGVSSKAVKGATLEIRVGNHVADGGDTVRLSWKPEVDLSDMSDTKLKDVAEKMYGVRDKALVEDAVRSNKMEFDAVENPTGQTAIYHESKNRKIPASYDNKPDKYANRILDDLREQGARYFTARRGMDADVADDTMVVYVRTERLATELRDLVTQKGYQWLEVETPPAATDAAGQTFVKISGTSAGLDSCEVFCPAV</sequence>
<feature type="compositionally biased region" description="Acidic residues" evidence="1">
    <location>
        <begin position="1225"/>
        <end position="1238"/>
    </location>
</feature>
<feature type="region of interest" description="Disordered" evidence="1">
    <location>
        <begin position="1220"/>
        <end position="1288"/>
    </location>
</feature>
<dbReference type="PANTHER" id="PTHR37467:SF1">
    <property type="entry name" value="EXPORTED CALCIUM-BINDING GLYCOPROTEIN"/>
    <property type="match status" value="1"/>
</dbReference>
<dbReference type="InterPro" id="IPR011047">
    <property type="entry name" value="Quinoprotein_ADH-like_sf"/>
</dbReference>
<dbReference type="STRING" id="1227490.C479_14603"/>
<feature type="region of interest" description="Disordered" evidence="1">
    <location>
        <begin position="508"/>
        <end position="586"/>
    </location>
</feature>
<evidence type="ECO:0000313" key="4">
    <source>
        <dbReference type="EMBL" id="ELZ08578.1"/>
    </source>
</evidence>
<dbReference type="Pfam" id="PF13360">
    <property type="entry name" value="PQQ_2"/>
    <property type="match status" value="1"/>
</dbReference>
<dbReference type="SUPFAM" id="SSF49299">
    <property type="entry name" value="PKD domain"/>
    <property type="match status" value="1"/>
</dbReference>
<dbReference type="InterPro" id="IPR013783">
    <property type="entry name" value="Ig-like_fold"/>
</dbReference>
<dbReference type="InterPro" id="IPR018391">
    <property type="entry name" value="PQQ_b-propeller_rpt"/>
</dbReference>
<dbReference type="SMART" id="SM00327">
    <property type="entry name" value="VWA"/>
    <property type="match status" value="1"/>
</dbReference>
<dbReference type="EMBL" id="AOIQ01000021">
    <property type="protein sequence ID" value="ELZ08578.1"/>
    <property type="molecule type" value="Genomic_DNA"/>
</dbReference>